<feature type="domain" description="YtkA-like" evidence="2">
    <location>
        <begin position="24"/>
        <end position="99"/>
    </location>
</feature>
<sequence>MKKAMRLTALLLFALLVGCSADPEYNIDITKPIYQQPDKEMPFEIQVKEKDESATGLDVSAEFSMTNMDHGMTKVQLTEGEDGTYSGKVELPMPGKYEILFILEKDGEKIEKVISYEVEKPEGVASINGEWITDEDVDFYKFINNLQLAINLETDQKRYTGEQLKEALAYWESQEKLVEDQNQLLTQIIRLRSMAMLAEEKGHTATDAEIETEINKVRAQYDQFESAKAMINEYGEEKFWETEKQQYQLIVLSQKVQKDMIEKVKKENPEMSQQEINFQAQKQYEELLVSQVNSLKIEIL</sequence>
<dbReference type="Proteomes" id="UP001241748">
    <property type="component" value="Unassembled WGS sequence"/>
</dbReference>
<proteinExistence type="predicted"/>
<keyword evidence="1" id="KW-0732">Signal</keyword>
<name>A0ABV4YYA9_9BACI</name>
<gene>
    <name evidence="3" type="ORF">P5G62_022260</name>
</gene>
<keyword evidence="4" id="KW-1185">Reference proteome</keyword>
<accession>A0ABV4YYA9</accession>
<organism evidence="3 4">
    <name type="scientific">Neobacillus driksii</name>
    <dbReference type="NCBI Taxonomy" id="3035913"/>
    <lineage>
        <taxon>Bacteria</taxon>
        <taxon>Bacillati</taxon>
        <taxon>Bacillota</taxon>
        <taxon>Bacilli</taxon>
        <taxon>Bacillales</taxon>
        <taxon>Bacillaceae</taxon>
        <taxon>Neobacillus</taxon>
    </lineage>
</organism>
<reference evidence="3 4" key="1">
    <citation type="submission" date="2024-05" db="EMBL/GenBank/DDBJ databases">
        <authorList>
            <person name="Venkateswaran K."/>
        </authorList>
    </citation>
    <scope>NUCLEOTIDE SEQUENCE [LARGE SCALE GENOMIC DNA]</scope>
    <source>
        <strain evidence="3 4">179-C4-2-HS</strain>
    </source>
</reference>
<dbReference type="InterPro" id="IPR032693">
    <property type="entry name" value="YtkA-like_dom"/>
</dbReference>
<evidence type="ECO:0000313" key="3">
    <source>
        <dbReference type="EMBL" id="MFB3169830.1"/>
    </source>
</evidence>
<protein>
    <submittedName>
        <fullName evidence="3">FixH family protein</fullName>
    </submittedName>
</protein>
<feature type="chain" id="PRO_5046515400" evidence="1">
    <location>
        <begin position="22"/>
        <end position="300"/>
    </location>
</feature>
<feature type="signal peptide" evidence="1">
    <location>
        <begin position="1"/>
        <end position="21"/>
    </location>
</feature>
<evidence type="ECO:0000256" key="1">
    <source>
        <dbReference type="SAM" id="SignalP"/>
    </source>
</evidence>
<dbReference type="EMBL" id="JAROBZ020000002">
    <property type="protein sequence ID" value="MFB3169830.1"/>
    <property type="molecule type" value="Genomic_DNA"/>
</dbReference>
<dbReference type="Pfam" id="PF13115">
    <property type="entry name" value="YtkA"/>
    <property type="match status" value="1"/>
</dbReference>
<evidence type="ECO:0000313" key="4">
    <source>
        <dbReference type="Proteomes" id="UP001241748"/>
    </source>
</evidence>
<evidence type="ECO:0000259" key="2">
    <source>
        <dbReference type="Pfam" id="PF13115"/>
    </source>
</evidence>
<dbReference type="RefSeq" id="WP_306074426.1">
    <property type="nucleotide sequence ID" value="NZ_JAROBZ020000002.1"/>
</dbReference>
<comment type="caution">
    <text evidence="3">The sequence shown here is derived from an EMBL/GenBank/DDBJ whole genome shotgun (WGS) entry which is preliminary data.</text>
</comment>
<dbReference type="PROSITE" id="PS51257">
    <property type="entry name" value="PROKAR_LIPOPROTEIN"/>
    <property type="match status" value="1"/>
</dbReference>